<dbReference type="PANTHER" id="PTHR16290">
    <property type="entry name" value="TRANSCRIPTION FACTOR SMIF DECAPPING ENZYME DCP1"/>
    <property type="match status" value="1"/>
</dbReference>
<evidence type="ECO:0000256" key="4">
    <source>
        <dbReference type="ARBA" id="ARBA00022664"/>
    </source>
</evidence>
<feature type="compositionally biased region" description="Low complexity" evidence="5">
    <location>
        <begin position="159"/>
        <end position="171"/>
    </location>
</feature>
<comment type="similarity">
    <text evidence="2">Belongs to the DCP1 family.</text>
</comment>
<evidence type="ECO:0008006" key="7">
    <source>
        <dbReference type="Google" id="ProtNLM"/>
    </source>
</evidence>
<dbReference type="GO" id="GO:0031087">
    <property type="term" value="P:deadenylation-independent decapping of nuclear-transcribed mRNA"/>
    <property type="evidence" value="ECO:0007669"/>
    <property type="project" value="TreeGrafter"/>
</dbReference>
<dbReference type="PANTHER" id="PTHR16290:SF0">
    <property type="entry name" value="DECAPPING PROTEIN 1, ISOFORM A"/>
    <property type="match status" value="1"/>
</dbReference>
<evidence type="ECO:0000256" key="3">
    <source>
        <dbReference type="ARBA" id="ARBA00022490"/>
    </source>
</evidence>
<feature type="region of interest" description="Disordered" evidence="5">
    <location>
        <begin position="146"/>
        <end position="191"/>
    </location>
</feature>
<proteinExistence type="inferred from homology"/>
<evidence type="ECO:0000256" key="1">
    <source>
        <dbReference type="ARBA" id="ARBA00004496"/>
    </source>
</evidence>
<dbReference type="GO" id="GO:0000932">
    <property type="term" value="C:P-body"/>
    <property type="evidence" value="ECO:0007669"/>
    <property type="project" value="TreeGrafter"/>
</dbReference>
<dbReference type="InterPro" id="IPR010334">
    <property type="entry name" value="Dcp1"/>
</dbReference>
<dbReference type="AlphaFoldDB" id="A0A7S2RPJ6"/>
<dbReference type="CDD" id="cd09804">
    <property type="entry name" value="Dcp1"/>
    <property type="match status" value="1"/>
</dbReference>
<dbReference type="InterPro" id="IPR011993">
    <property type="entry name" value="PH-like_dom_sf"/>
</dbReference>
<name>A0A7S2RPJ6_9STRA</name>
<organism evidence="6">
    <name type="scientific">Rhizochromulina marina</name>
    <dbReference type="NCBI Taxonomy" id="1034831"/>
    <lineage>
        <taxon>Eukaryota</taxon>
        <taxon>Sar</taxon>
        <taxon>Stramenopiles</taxon>
        <taxon>Ochrophyta</taxon>
        <taxon>Dictyochophyceae</taxon>
        <taxon>Rhizochromulinales</taxon>
        <taxon>Rhizochromulina</taxon>
    </lineage>
</organism>
<evidence type="ECO:0000313" key="6">
    <source>
        <dbReference type="EMBL" id="CAD9675991.1"/>
    </source>
</evidence>
<dbReference type="GO" id="GO:0000290">
    <property type="term" value="P:deadenylation-dependent decapping of nuclear-transcribed mRNA"/>
    <property type="evidence" value="ECO:0007669"/>
    <property type="project" value="InterPro"/>
</dbReference>
<evidence type="ECO:0000256" key="2">
    <source>
        <dbReference type="ARBA" id="ARBA00008778"/>
    </source>
</evidence>
<keyword evidence="4" id="KW-0507">mRNA processing</keyword>
<evidence type="ECO:0000256" key="5">
    <source>
        <dbReference type="SAM" id="MobiDB-lite"/>
    </source>
</evidence>
<reference evidence="6" key="1">
    <citation type="submission" date="2021-01" db="EMBL/GenBank/DDBJ databases">
        <authorList>
            <person name="Corre E."/>
            <person name="Pelletier E."/>
            <person name="Niang G."/>
            <person name="Scheremetjew M."/>
            <person name="Finn R."/>
            <person name="Kale V."/>
            <person name="Holt S."/>
            <person name="Cochrane G."/>
            <person name="Meng A."/>
            <person name="Brown T."/>
            <person name="Cohen L."/>
        </authorList>
    </citation>
    <scope>NUCLEOTIDE SEQUENCE</scope>
    <source>
        <strain evidence="6">CCMP1243</strain>
    </source>
</reference>
<dbReference type="SUPFAM" id="SSF50729">
    <property type="entry name" value="PH domain-like"/>
    <property type="match status" value="1"/>
</dbReference>
<dbReference type="GO" id="GO:0008047">
    <property type="term" value="F:enzyme activator activity"/>
    <property type="evidence" value="ECO:0007669"/>
    <property type="project" value="InterPro"/>
</dbReference>
<protein>
    <recommendedName>
        <fullName evidence="7">mRNA-decapping enzyme C-terminal domain-containing protein</fullName>
    </recommendedName>
</protein>
<keyword evidence="3" id="KW-0963">Cytoplasm</keyword>
<dbReference type="GO" id="GO:0003729">
    <property type="term" value="F:mRNA binding"/>
    <property type="evidence" value="ECO:0007669"/>
    <property type="project" value="TreeGrafter"/>
</dbReference>
<dbReference type="EMBL" id="HBHJ01009661">
    <property type="protein sequence ID" value="CAD9675991.1"/>
    <property type="molecule type" value="Transcribed_RNA"/>
</dbReference>
<dbReference type="Gene3D" id="2.30.29.30">
    <property type="entry name" value="Pleckstrin-homology domain (PH domain)/Phosphotyrosine-binding domain (PTB)"/>
    <property type="match status" value="1"/>
</dbReference>
<dbReference type="Pfam" id="PF06058">
    <property type="entry name" value="DCP1"/>
    <property type="match status" value="1"/>
</dbReference>
<sequence>MDAGARDQMSLAFLKRADDEITEVLGSAAFVTMYLFDSASQAWNRSECEGPLFVVKRNNNPRFQMIVMNRLSRSNEVHDITASFFAECIEPYLIFRSNQTAAGDSDIHGTWFPDPAERQRIFQLLQRLISAQTVMESDNIPSMQSIVKAPTSPAPKATPPTQQQQQQQQPTENPSDPGPTGTANSRNSGAPKLLTPAMILGEGNVPTLTGGKGSGPAAEKAALKAAVVALLDDEAFLDMIHQKYTSMVR</sequence>
<gene>
    <name evidence="6" type="ORF">RMAR1173_LOCUS6262</name>
</gene>
<dbReference type="GO" id="GO:0006397">
    <property type="term" value="P:mRNA processing"/>
    <property type="evidence" value="ECO:0007669"/>
    <property type="project" value="UniProtKB-KW"/>
</dbReference>
<accession>A0A7S2RPJ6</accession>
<comment type="subcellular location">
    <subcellularLocation>
        <location evidence="1">Cytoplasm</location>
    </subcellularLocation>
</comment>